<evidence type="ECO:0000313" key="3">
    <source>
        <dbReference type="Proteomes" id="UP001501251"/>
    </source>
</evidence>
<evidence type="ECO:0000313" key="2">
    <source>
        <dbReference type="EMBL" id="GAA4194529.1"/>
    </source>
</evidence>
<accession>A0ABP8AZR4</accession>
<dbReference type="Pfam" id="PF04149">
    <property type="entry name" value="DUF397"/>
    <property type="match status" value="1"/>
</dbReference>
<comment type="caution">
    <text evidence="2">The sequence shown here is derived from an EMBL/GenBank/DDBJ whole genome shotgun (WGS) entry which is preliminary data.</text>
</comment>
<dbReference type="InterPro" id="IPR007278">
    <property type="entry name" value="DUF397"/>
</dbReference>
<feature type="domain" description="DUF397" evidence="1">
    <location>
        <begin position="10"/>
        <end position="62"/>
    </location>
</feature>
<gene>
    <name evidence="2" type="ORF">GCM10022252_39070</name>
</gene>
<protein>
    <recommendedName>
        <fullName evidence="1">DUF397 domain-containing protein</fullName>
    </recommendedName>
</protein>
<name>A0ABP8AZR4_9ACTN</name>
<organism evidence="2 3">
    <name type="scientific">Streptosporangium oxazolinicum</name>
    <dbReference type="NCBI Taxonomy" id="909287"/>
    <lineage>
        <taxon>Bacteria</taxon>
        <taxon>Bacillati</taxon>
        <taxon>Actinomycetota</taxon>
        <taxon>Actinomycetes</taxon>
        <taxon>Streptosporangiales</taxon>
        <taxon>Streptosporangiaceae</taxon>
        <taxon>Streptosporangium</taxon>
    </lineage>
</organism>
<proteinExistence type="predicted"/>
<keyword evidence="3" id="KW-1185">Reference proteome</keyword>
<dbReference type="Proteomes" id="UP001501251">
    <property type="component" value="Unassembled WGS sequence"/>
</dbReference>
<dbReference type="RefSeq" id="WP_344919345.1">
    <property type="nucleotide sequence ID" value="NZ_BAABAQ010000006.1"/>
</dbReference>
<reference evidence="3" key="1">
    <citation type="journal article" date="2019" name="Int. J. Syst. Evol. Microbiol.">
        <title>The Global Catalogue of Microorganisms (GCM) 10K type strain sequencing project: providing services to taxonomists for standard genome sequencing and annotation.</title>
        <authorList>
            <consortium name="The Broad Institute Genomics Platform"/>
            <consortium name="The Broad Institute Genome Sequencing Center for Infectious Disease"/>
            <person name="Wu L."/>
            <person name="Ma J."/>
        </authorList>
    </citation>
    <scope>NUCLEOTIDE SEQUENCE [LARGE SCALE GENOMIC DNA]</scope>
    <source>
        <strain evidence="3">JCM 17388</strain>
    </source>
</reference>
<sequence>MNRGPDLSRAEWRTSSLSGSNGQCVQVAFLGKHVAVRDSKNPQGPALAFGTREWSVFVSGVKGGRFDLV</sequence>
<dbReference type="EMBL" id="BAABAQ010000006">
    <property type="protein sequence ID" value="GAA4194529.1"/>
    <property type="molecule type" value="Genomic_DNA"/>
</dbReference>
<evidence type="ECO:0000259" key="1">
    <source>
        <dbReference type="Pfam" id="PF04149"/>
    </source>
</evidence>